<dbReference type="InterPro" id="IPR005761">
    <property type="entry name" value="UDP-N-AcMur-Glu-dNH2Pim_ligase"/>
</dbReference>
<name>A0ABV9MS00_9ENTE</name>
<keyword evidence="6" id="KW-0067">ATP-binding</keyword>
<dbReference type="InterPro" id="IPR013221">
    <property type="entry name" value="Mur_ligase_cen"/>
</dbReference>
<keyword evidence="5" id="KW-0547">Nucleotide-binding</keyword>
<dbReference type="SUPFAM" id="SSF53244">
    <property type="entry name" value="MurD-like peptide ligases, peptide-binding domain"/>
    <property type="match status" value="1"/>
</dbReference>
<dbReference type="Gene3D" id="3.40.1190.10">
    <property type="entry name" value="Mur-like, catalytic domain"/>
    <property type="match status" value="1"/>
</dbReference>
<keyword evidence="10" id="KW-0132">Cell division</keyword>
<keyword evidence="7 10" id="KW-0133">Cell shape</keyword>
<dbReference type="Pfam" id="PF08245">
    <property type="entry name" value="Mur_ligase_M"/>
    <property type="match status" value="1"/>
</dbReference>
<dbReference type="InterPro" id="IPR004101">
    <property type="entry name" value="Mur_ligase_C"/>
</dbReference>
<dbReference type="Pfam" id="PF02875">
    <property type="entry name" value="Mur_ligase_C"/>
    <property type="match status" value="1"/>
</dbReference>
<gene>
    <name evidence="13" type="primary">murE</name>
    <name evidence="13" type="ORF">ACFO5I_02980</name>
</gene>
<dbReference type="RefSeq" id="WP_204653988.1">
    <property type="nucleotide sequence ID" value="NZ_JAFBFD010000017.1"/>
</dbReference>
<comment type="pathway">
    <text evidence="1 10">Cell wall biogenesis; peptidoglycan biosynthesis.</text>
</comment>
<dbReference type="Gene3D" id="3.40.1390.10">
    <property type="entry name" value="MurE/MurF, N-terminal domain"/>
    <property type="match status" value="1"/>
</dbReference>
<protein>
    <submittedName>
        <fullName evidence="13">UDP-N-acetylmuramyl-tripeptide synthetase</fullName>
    </submittedName>
</protein>
<dbReference type="EMBL" id="JBHSGS010000015">
    <property type="protein sequence ID" value="MFC4718707.1"/>
    <property type="molecule type" value="Genomic_DNA"/>
</dbReference>
<evidence type="ECO:0000256" key="7">
    <source>
        <dbReference type="ARBA" id="ARBA00022960"/>
    </source>
</evidence>
<keyword evidence="10" id="KW-0131">Cell cycle</keyword>
<evidence type="ECO:0000313" key="14">
    <source>
        <dbReference type="Proteomes" id="UP001595969"/>
    </source>
</evidence>
<evidence type="ECO:0000256" key="1">
    <source>
        <dbReference type="ARBA" id="ARBA00004752"/>
    </source>
</evidence>
<dbReference type="InterPro" id="IPR018109">
    <property type="entry name" value="Folylpolyglutamate_synth_CS"/>
</dbReference>
<keyword evidence="8 10" id="KW-0573">Peptidoglycan synthesis</keyword>
<dbReference type="PANTHER" id="PTHR23135:SF4">
    <property type="entry name" value="UDP-N-ACETYLMURAMOYL-L-ALANYL-D-GLUTAMATE--2,6-DIAMINOPIMELATE LIGASE MURE HOMOLOG, CHLOROPLASTIC"/>
    <property type="match status" value="1"/>
</dbReference>
<sequence length="498" mass="55600">MYTMTTLELYQLLQQHQLLAQAVDLTNVANQTFTHLSYDSRDIQPNTLFFCKGLNFKKELLLDALAKGVTTYLTEVTYETTAQEILVTDIREAMAVVAQAFYQHPQEKLTKIGITGTKGKTTTAYLLHQLLKDAFGPKIALFSSEETTIDGKNYAPSKLTTPEALVLYQQMAQAVENGLTHLVMEVSSQAYKTKRVFGLTFEVGIFLNISPDHISPIEHEDFADYFSCKQQLLLHSKQMIINQQSDHFDSLQRLCQENQIPFLTYGDLHADYPIIPQSEPRQFALNSSKDPLNLNDTYTLAMFGSFNHGNATAALMTAAFLHAPSTNYKESLVHCTIPGRMNMLELPNGTLVFVDFAHNYLSLKSMGTMAKEIRPNARALLLTGSAGGKAISRRKDMGQAISEVYDLVVLTRDDPNFEDPAAIAAEIQSHITNPDVKVYHEMARDKAIALVLSLAKPEDIVILAGKGTEPTMKEAGQDVPYQGDLYFAKQWIDQQVKN</sequence>
<evidence type="ECO:0000256" key="6">
    <source>
        <dbReference type="ARBA" id="ARBA00022840"/>
    </source>
</evidence>
<evidence type="ECO:0000256" key="2">
    <source>
        <dbReference type="ARBA" id="ARBA00005898"/>
    </source>
</evidence>
<accession>A0ABV9MS00</accession>
<keyword evidence="14" id="KW-1185">Reference proteome</keyword>
<evidence type="ECO:0000256" key="10">
    <source>
        <dbReference type="RuleBase" id="RU004135"/>
    </source>
</evidence>
<dbReference type="PANTHER" id="PTHR23135">
    <property type="entry name" value="MUR LIGASE FAMILY MEMBER"/>
    <property type="match status" value="1"/>
</dbReference>
<comment type="subcellular location">
    <subcellularLocation>
        <location evidence="10">Cytoplasm</location>
    </subcellularLocation>
</comment>
<evidence type="ECO:0000256" key="3">
    <source>
        <dbReference type="ARBA" id="ARBA00022490"/>
    </source>
</evidence>
<evidence type="ECO:0000256" key="9">
    <source>
        <dbReference type="ARBA" id="ARBA00023316"/>
    </source>
</evidence>
<dbReference type="InterPro" id="IPR036615">
    <property type="entry name" value="Mur_ligase_C_dom_sf"/>
</dbReference>
<keyword evidence="4" id="KW-0436">Ligase</keyword>
<dbReference type="PROSITE" id="PS01011">
    <property type="entry name" value="FOLYLPOLYGLU_SYNT_1"/>
    <property type="match status" value="1"/>
</dbReference>
<evidence type="ECO:0000256" key="8">
    <source>
        <dbReference type="ARBA" id="ARBA00022984"/>
    </source>
</evidence>
<evidence type="ECO:0000259" key="11">
    <source>
        <dbReference type="Pfam" id="PF02875"/>
    </source>
</evidence>
<keyword evidence="9 10" id="KW-0961">Cell wall biogenesis/degradation</keyword>
<comment type="caution">
    <text evidence="13">The sequence shown here is derived from an EMBL/GenBank/DDBJ whole genome shotgun (WGS) entry which is preliminary data.</text>
</comment>
<dbReference type="InterPro" id="IPR036565">
    <property type="entry name" value="Mur-like_cat_sf"/>
</dbReference>
<dbReference type="InterPro" id="IPR035911">
    <property type="entry name" value="MurE/MurF_N"/>
</dbReference>
<evidence type="ECO:0000313" key="13">
    <source>
        <dbReference type="EMBL" id="MFC4718707.1"/>
    </source>
</evidence>
<evidence type="ECO:0000259" key="12">
    <source>
        <dbReference type="Pfam" id="PF08245"/>
    </source>
</evidence>
<evidence type="ECO:0000256" key="5">
    <source>
        <dbReference type="ARBA" id="ARBA00022741"/>
    </source>
</evidence>
<dbReference type="NCBIfam" id="TIGR01085">
    <property type="entry name" value="murE"/>
    <property type="match status" value="1"/>
</dbReference>
<dbReference type="Proteomes" id="UP001595969">
    <property type="component" value="Unassembled WGS sequence"/>
</dbReference>
<evidence type="ECO:0000256" key="4">
    <source>
        <dbReference type="ARBA" id="ARBA00022598"/>
    </source>
</evidence>
<dbReference type="Gene3D" id="3.90.190.20">
    <property type="entry name" value="Mur ligase, C-terminal domain"/>
    <property type="match status" value="1"/>
</dbReference>
<feature type="domain" description="Mur ligase C-terminal" evidence="11">
    <location>
        <begin position="339"/>
        <end position="467"/>
    </location>
</feature>
<feature type="domain" description="Mur ligase central" evidence="12">
    <location>
        <begin position="114"/>
        <end position="317"/>
    </location>
</feature>
<proteinExistence type="inferred from homology"/>
<organism evidence="13 14">
    <name type="scientific">Enterococcus lemanii</name>
    <dbReference type="NCBI Taxonomy" id="1159752"/>
    <lineage>
        <taxon>Bacteria</taxon>
        <taxon>Bacillati</taxon>
        <taxon>Bacillota</taxon>
        <taxon>Bacilli</taxon>
        <taxon>Lactobacillales</taxon>
        <taxon>Enterococcaceae</taxon>
        <taxon>Enterococcus</taxon>
    </lineage>
</organism>
<dbReference type="SUPFAM" id="SSF63418">
    <property type="entry name" value="MurE/MurF N-terminal domain"/>
    <property type="match status" value="1"/>
</dbReference>
<comment type="similarity">
    <text evidence="2">Belongs to the MurCDEF family. MurE subfamily.</text>
</comment>
<dbReference type="SUPFAM" id="SSF53623">
    <property type="entry name" value="MurD-like peptide ligases, catalytic domain"/>
    <property type="match status" value="1"/>
</dbReference>
<keyword evidence="3" id="KW-0963">Cytoplasm</keyword>
<reference evidence="14" key="1">
    <citation type="journal article" date="2019" name="Int. J. Syst. Evol. Microbiol.">
        <title>The Global Catalogue of Microorganisms (GCM) 10K type strain sequencing project: providing services to taxonomists for standard genome sequencing and annotation.</title>
        <authorList>
            <consortium name="The Broad Institute Genomics Platform"/>
            <consortium name="The Broad Institute Genome Sequencing Center for Infectious Disease"/>
            <person name="Wu L."/>
            <person name="Ma J."/>
        </authorList>
    </citation>
    <scope>NUCLEOTIDE SEQUENCE [LARGE SCALE GENOMIC DNA]</scope>
    <source>
        <strain evidence="14">CGMCC 1.19032</strain>
    </source>
</reference>